<protein>
    <recommendedName>
        <fullName evidence="3">Lipocalin-like protein</fullName>
    </recommendedName>
</protein>
<organism evidence="1 2">
    <name type="scientific">Mucilaginibacter pankratovii</name>
    <dbReference type="NCBI Taxonomy" id="2772110"/>
    <lineage>
        <taxon>Bacteria</taxon>
        <taxon>Pseudomonadati</taxon>
        <taxon>Bacteroidota</taxon>
        <taxon>Sphingobacteriia</taxon>
        <taxon>Sphingobacteriales</taxon>
        <taxon>Sphingobacteriaceae</taxon>
        <taxon>Mucilaginibacter</taxon>
    </lineage>
</organism>
<evidence type="ECO:0008006" key="3">
    <source>
        <dbReference type="Google" id="ProtNLM"/>
    </source>
</evidence>
<dbReference type="Proteomes" id="UP000606600">
    <property type="component" value="Unassembled WGS sequence"/>
</dbReference>
<dbReference type="EMBL" id="JACWMY010000004">
    <property type="protein sequence ID" value="MBD1364014.1"/>
    <property type="molecule type" value="Genomic_DNA"/>
</dbReference>
<evidence type="ECO:0000313" key="1">
    <source>
        <dbReference type="EMBL" id="MBD1364014.1"/>
    </source>
</evidence>
<proteinExistence type="predicted"/>
<reference evidence="1 2" key="1">
    <citation type="submission" date="2020-09" db="EMBL/GenBank/DDBJ databases">
        <title>Novel species of Mucilaginibacter isolated from a glacier on the Tibetan Plateau.</title>
        <authorList>
            <person name="Liu Q."/>
            <person name="Xin Y.-H."/>
        </authorList>
    </citation>
    <scope>NUCLEOTIDE SEQUENCE [LARGE SCALE GENOMIC DNA]</scope>
    <source>
        <strain evidence="1 2">ZT4R22</strain>
    </source>
</reference>
<name>A0ABR7WNW7_9SPHI</name>
<gene>
    <name evidence="1" type="ORF">IDJ77_09355</name>
</gene>
<evidence type="ECO:0000313" key="2">
    <source>
        <dbReference type="Proteomes" id="UP000606600"/>
    </source>
</evidence>
<sequence length="143" mass="15679">MNKKLILSLLAILLLTTCKKEKTAEIDAVGTYSLYSWSAFSSATYSIENTPCLADNMLILRADNTSWAFYKGSSPCRPNSTFTVGSTDTTRTAWHVDNGRFYFNSKQKGEITTVNGKLQITTRDTITSAGGSSGIIIAVFKKQ</sequence>
<keyword evidence="2" id="KW-1185">Reference proteome</keyword>
<accession>A0ABR7WNW7</accession>
<comment type="caution">
    <text evidence="1">The sequence shown here is derived from an EMBL/GenBank/DDBJ whole genome shotgun (WGS) entry which is preliminary data.</text>
</comment>
<dbReference type="RefSeq" id="WP_191188681.1">
    <property type="nucleotide sequence ID" value="NZ_JACWMY010000004.1"/>
</dbReference>